<accession>A0A4P9WTY5</accession>
<keyword evidence="1" id="KW-1133">Transmembrane helix</keyword>
<evidence type="ECO:0000256" key="1">
    <source>
        <dbReference type="SAM" id="Phobius"/>
    </source>
</evidence>
<reference evidence="3" key="1">
    <citation type="journal article" date="2018" name="Nat. Microbiol.">
        <title>Leveraging single-cell genomics to expand the fungal tree of life.</title>
        <authorList>
            <person name="Ahrendt S.R."/>
            <person name="Quandt C.A."/>
            <person name="Ciobanu D."/>
            <person name="Clum A."/>
            <person name="Salamov A."/>
            <person name="Andreopoulos B."/>
            <person name="Cheng J.F."/>
            <person name="Woyke T."/>
            <person name="Pelin A."/>
            <person name="Henrissat B."/>
            <person name="Reynolds N.K."/>
            <person name="Benny G.L."/>
            <person name="Smith M.E."/>
            <person name="James T.Y."/>
            <person name="Grigoriev I.V."/>
        </authorList>
    </citation>
    <scope>NUCLEOTIDE SEQUENCE [LARGE SCALE GENOMIC DNA]</scope>
</reference>
<evidence type="ECO:0000313" key="3">
    <source>
        <dbReference type="Proteomes" id="UP000269721"/>
    </source>
</evidence>
<proteinExistence type="predicted"/>
<keyword evidence="1" id="KW-0812">Transmembrane</keyword>
<feature type="transmembrane region" description="Helical" evidence="1">
    <location>
        <begin position="534"/>
        <end position="554"/>
    </location>
</feature>
<keyword evidence="3" id="KW-1185">Reference proteome</keyword>
<dbReference type="Proteomes" id="UP000269721">
    <property type="component" value="Unassembled WGS sequence"/>
</dbReference>
<organism evidence="2 3">
    <name type="scientific">Blyttiomyces helicus</name>
    <dbReference type="NCBI Taxonomy" id="388810"/>
    <lineage>
        <taxon>Eukaryota</taxon>
        <taxon>Fungi</taxon>
        <taxon>Fungi incertae sedis</taxon>
        <taxon>Chytridiomycota</taxon>
        <taxon>Chytridiomycota incertae sedis</taxon>
        <taxon>Chytridiomycetes</taxon>
        <taxon>Chytridiomycetes incertae sedis</taxon>
        <taxon>Blyttiomyces</taxon>
    </lineage>
</organism>
<evidence type="ECO:0000313" key="2">
    <source>
        <dbReference type="EMBL" id="RKO94566.1"/>
    </source>
</evidence>
<dbReference type="OrthoDB" id="2163118at2759"/>
<name>A0A4P9WTY5_9FUNG</name>
<keyword evidence="1" id="KW-0472">Membrane</keyword>
<dbReference type="AlphaFoldDB" id="A0A4P9WTY5"/>
<dbReference type="EMBL" id="KZ993862">
    <property type="protein sequence ID" value="RKO94566.1"/>
    <property type="molecule type" value="Genomic_DNA"/>
</dbReference>
<feature type="transmembrane region" description="Helical" evidence="1">
    <location>
        <begin position="561"/>
        <end position="578"/>
    </location>
</feature>
<gene>
    <name evidence="2" type="ORF">BDK51DRAFT_52488</name>
</gene>
<protein>
    <submittedName>
        <fullName evidence="2">Uncharacterized protein</fullName>
    </submittedName>
</protein>
<sequence length="582" mass="65185">MIMMMAALGTVRLSTVKKNTRAQPPKERFPFDTPFGFEVGDRTRPIKALQQSLMPRNTSFLSFPLPLPPAKASVKNSRRNHIHYDQSINQNTDRQKTECLSNVGKETKNTWSSLSFFKLPMVSITTAKYVSVPLIIGAFIIYSGACPMWERGQPGAADAKHDCGARPLRDLRAQPRPSLWSHGRRELDAPSERRDPYGAIHPSFAYPTPFTVYNFYPITGFMIYQYVVQEPGITLQLVTASMISAPLPTFVFRLPFGEDVNILSGNPALLKTPLFAVASKASWRAWLGARVNTGKDPCDARVGELEIGRDLRELLNGSQDPSVLTDYFTFSNRSFVSTNYPAGETYFIMQPRPNTIGQTSRAFQLAVNVAFNNLVANFPTQQPPLTPKVDTFILGSATYQLSPLIHLSPSPRRRSRLTDPSNPFGTLRILNLSDPFFNNAPPDDYFASGVARDINPYVWNGNWNFTSNYDWITYKYEYLNGSSEWFYELTKTGSAVITEPASTSQQYQQIIFGMSSIWVTKYSEFLPNQLGSTIASIATAFQVLLLTGLVALFGRGRFSPYGAFFLTSIFGLSFFRATRLTC</sequence>